<dbReference type="EC" id="2.7.7.41" evidence="6 18"/>
<organism evidence="21 22">
    <name type="scientific">Helicobacter suis</name>
    <dbReference type="NCBI Taxonomy" id="104628"/>
    <lineage>
        <taxon>Bacteria</taxon>
        <taxon>Pseudomonadati</taxon>
        <taxon>Campylobacterota</taxon>
        <taxon>Epsilonproteobacteria</taxon>
        <taxon>Campylobacterales</taxon>
        <taxon>Helicobacteraceae</taxon>
        <taxon>Helicobacter</taxon>
    </lineage>
</organism>
<evidence type="ECO:0000256" key="10">
    <source>
        <dbReference type="ARBA" id="ARBA00022679"/>
    </source>
</evidence>
<sequence length="263" mass="28997">MGFKAKFLEEKARYITGILLIILAVVVLWINHIILFWGVLGAVYILGFYEALYLYQKTYHLKFGFWYFVGTVCVWVLGYFAPIESALFMGVFVAGFLAYRALDMRFVLPFIYPSLPFLCLFALFKDFGAQVVTWLVVVVVLADVGAYFGGRWLGRISLSPTSPKKTLEGALIGFMLASLIGGLVGIASLGFIRALLVSIVVALSAILGDLFESYLKRAAGVKDSGFVLPGHGGILDRLDAMLFAGVSMYFCLNFKLGPLLSFL</sequence>
<accession>A0A6J4CVX8</accession>
<reference evidence="21 22" key="1">
    <citation type="submission" date="2019-06" db="EMBL/GenBank/DDBJ databases">
        <title>Complete genome sequence of Helicobacter suis SNTW101c.</title>
        <authorList>
            <person name="Rimbara E."/>
            <person name="Suzuki M."/>
            <person name="Matsui H."/>
            <person name="Nakamura M."/>
            <person name="Mori S."/>
            <person name="Shibayama K."/>
        </authorList>
    </citation>
    <scope>NUCLEOTIDE SEQUENCE [LARGE SCALE GENOMIC DNA]</scope>
    <source>
        <strain evidence="21 22">SNTW101c</strain>
    </source>
</reference>
<dbReference type="RefSeq" id="WP_006563932.1">
    <property type="nucleotide sequence ID" value="NZ_AP019774.1"/>
</dbReference>
<feature type="transmembrane region" description="Helical" evidence="19">
    <location>
        <begin position="169"/>
        <end position="187"/>
    </location>
</feature>
<evidence type="ECO:0000313" key="20">
    <source>
        <dbReference type="EMBL" id="BCD45275.1"/>
    </source>
</evidence>
<evidence type="ECO:0000256" key="8">
    <source>
        <dbReference type="ARBA" id="ARBA00022475"/>
    </source>
</evidence>
<evidence type="ECO:0000256" key="15">
    <source>
        <dbReference type="ARBA" id="ARBA00023136"/>
    </source>
</evidence>
<keyword evidence="17" id="KW-1208">Phospholipid metabolism</keyword>
<feature type="transmembrane region" description="Helical" evidence="19">
    <location>
        <begin position="12"/>
        <end position="30"/>
    </location>
</feature>
<evidence type="ECO:0000256" key="18">
    <source>
        <dbReference type="RuleBase" id="RU003938"/>
    </source>
</evidence>
<feature type="transmembrane region" description="Helical" evidence="19">
    <location>
        <begin position="106"/>
        <end position="124"/>
    </location>
</feature>
<dbReference type="GeneID" id="56928056"/>
<comment type="catalytic activity">
    <reaction evidence="1 18">
        <text>a 1,2-diacyl-sn-glycero-3-phosphate + CTP + H(+) = a CDP-1,2-diacyl-sn-glycerol + diphosphate</text>
        <dbReference type="Rhea" id="RHEA:16229"/>
        <dbReference type="ChEBI" id="CHEBI:15378"/>
        <dbReference type="ChEBI" id="CHEBI:33019"/>
        <dbReference type="ChEBI" id="CHEBI:37563"/>
        <dbReference type="ChEBI" id="CHEBI:58332"/>
        <dbReference type="ChEBI" id="CHEBI:58608"/>
        <dbReference type="EC" id="2.7.7.41"/>
    </reaction>
</comment>
<keyword evidence="13 19" id="KW-1133">Transmembrane helix</keyword>
<evidence type="ECO:0000256" key="9">
    <source>
        <dbReference type="ARBA" id="ARBA00022516"/>
    </source>
</evidence>
<keyword evidence="15 19" id="KW-0472">Membrane</keyword>
<dbReference type="EMBL" id="AP019774">
    <property type="protein sequence ID" value="BCD69556.1"/>
    <property type="molecule type" value="Genomic_DNA"/>
</dbReference>
<feature type="transmembrane region" description="Helical" evidence="19">
    <location>
        <begin position="36"/>
        <end position="55"/>
    </location>
</feature>
<keyword evidence="11 18" id="KW-0812">Transmembrane</keyword>
<evidence type="ECO:0000256" key="19">
    <source>
        <dbReference type="SAM" id="Phobius"/>
    </source>
</evidence>
<feature type="transmembrane region" description="Helical" evidence="19">
    <location>
        <begin position="234"/>
        <end position="252"/>
    </location>
</feature>
<dbReference type="OrthoDB" id="9799199at2"/>
<dbReference type="AlphaFoldDB" id="A0A6J4CVX8"/>
<evidence type="ECO:0000256" key="6">
    <source>
        <dbReference type="ARBA" id="ARBA00012487"/>
    </source>
</evidence>
<keyword evidence="16" id="KW-0594">Phospholipid biosynthesis</keyword>
<keyword evidence="14" id="KW-0443">Lipid metabolism</keyword>
<evidence type="ECO:0000313" key="23">
    <source>
        <dbReference type="Proteomes" id="UP000509742"/>
    </source>
</evidence>
<keyword evidence="8" id="KW-1003">Cell membrane</keyword>
<name>A0A6J4CVX8_9HELI</name>
<dbReference type="InterPro" id="IPR000374">
    <property type="entry name" value="PC_trans"/>
</dbReference>
<evidence type="ECO:0000256" key="5">
    <source>
        <dbReference type="ARBA" id="ARBA00010185"/>
    </source>
</evidence>
<dbReference type="UniPathway" id="UPA00557">
    <property type="reaction ID" value="UER00614"/>
</dbReference>
<evidence type="ECO:0000256" key="11">
    <source>
        <dbReference type="ARBA" id="ARBA00022692"/>
    </source>
</evidence>
<dbReference type="PROSITE" id="PS01315">
    <property type="entry name" value="CDS"/>
    <property type="match status" value="1"/>
</dbReference>
<protein>
    <recommendedName>
        <fullName evidence="7 18">Phosphatidate cytidylyltransferase</fullName>
        <ecNumber evidence="6 18">2.7.7.41</ecNumber>
    </recommendedName>
</protein>
<evidence type="ECO:0000313" key="21">
    <source>
        <dbReference type="EMBL" id="BCD69556.1"/>
    </source>
</evidence>
<evidence type="ECO:0000256" key="4">
    <source>
        <dbReference type="ARBA" id="ARBA00005189"/>
    </source>
</evidence>
<keyword evidence="23" id="KW-1185">Reference proteome</keyword>
<proteinExistence type="inferred from homology"/>
<keyword evidence="10 18" id="KW-0808">Transferase</keyword>
<evidence type="ECO:0000256" key="1">
    <source>
        <dbReference type="ARBA" id="ARBA00001698"/>
    </source>
</evidence>
<feature type="transmembrane region" description="Helical" evidence="19">
    <location>
        <begin position="67"/>
        <end position="100"/>
    </location>
</feature>
<feature type="transmembrane region" description="Helical" evidence="19">
    <location>
        <begin position="131"/>
        <end position="149"/>
    </location>
</feature>
<comment type="pathway">
    <text evidence="3 18">Phospholipid metabolism; CDP-diacylglycerol biosynthesis; CDP-diacylglycerol from sn-glycerol 3-phosphate: step 3/3.</text>
</comment>
<dbReference type="Proteomes" id="UP000317935">
    <property type="component" value="Chromosome"/>
</dbReference>
<dbReference type="Pfam" id="PF01148">
    <property type="entry name" value="CTP_transf_1"/>
    <property type="match status" value="1"/>
</dbReference>
<evidence type="ECO:0000313" key="22">
    <source>
        <dbReference type="Proteomes" id="UP000317935"/>
    </source>
</evidence>
<evidence type="ECO:0000256" key="12">
    <source>
        <dbReference type="ARBA" id="ARBA00022695"/>
    </source>
</evidence>
<reference evidence="20 23" key="2">
    <citation type="submission" date="2020-04" db="EMBL/GenBank/DDBJ databases">
        <title>Genomic analysis of gastric non-Helicobacter pylori Helicobacters isolated in Japan.</title>
        <authorList>
            <person name="Suzuki M."/>
            <person name="Rimbara E."/>
        </authorList>
    </citation>
    <scope>NUCLEOTIDE SEQUENCE [LARGE SCALE GENOMIC DNA]</scope>
    <source>
        <strain evidence="20 23">NHP19-0020</strain>
    </source>
</reference>
<comment type="pathway">
    <text evidence="4">Lipid metabolism.</text>
</comment>
<comment type="similarity">
    <text evidence="5 18">Belongs to the CDS family.</text>
</comment>
<gene>
    <name evidence="21" type="primary">cdsA</name>
    <name evidence="20" type="ORF">NHP190020_03140</name>
    <name evidence="21" type="ORF">SNTW_02010</name>
</gene>
<evidence type="ECO:0000256" key="14">
    <source>
        <dbReference type="ARBA" id="ARBA00023098"/>
    </source>
</evidence>
<dbReference type="PANTHER" id="PTHR46382:SF1">
    <property type="entry name" value="PHOSPHATIDATE CYTIDYLYLTRANSFERASE"/>
    <property type="match status" value="1"/>
</dbReference>
<dbReference type="GO" id="GO:0016024">
    <property type="term" value="P:CDP-diacylglycerol biosynthetic process"/>
    <property type="evidence" value="ECO:0007669"/>
    <property type="project" value="UniProtKB-UniPathway"/>
</dbReference>
<comment type="subcellular location">
    <subcellularLocation>
        <location evidence="2">Cell membrane</location>
        <topology evidence="2">Multi-pass membrane protein</topology>
    </subcellularLocation>
</comment>
<dbReference type="Proteomes" id="UP000509742">
    <property type="component" value="Chromosome"/>
</dbReference>
<dbReference type="GO" id="GO:0004605">
    <property type="term" value="F:phosphatidate cytidylyltransferase activity"/>
    <property type="evidence" value="ECO:0007669"/>
    <property type="project" value="UniProtKB-EC"/>
</dbReference>
<evidence type="ECO:0000256" key="3">
    <source>
        <dbReference type="ARBA" id="ARBA00005119"/>
    </source>
</evidence>
<evidence type="ECO:0000256" key="13">
    <source>
        <dbReference type="ARBA" id="ARBA00022989"/>
    </source>
</evidence>
<evidence type="ECO:0000256" key="2">
    <source>
        <dbReference type="ARBA" id="ARBA00004651"/>
    </source>
</evidence>
<evidence type="ECO:0000256" key="7">
    <source>
        <dbReference type="ARBA" id="ARBA00019373"/>
    </source>
</evidence>
<dbReference type="GO" id="GO:0005886">
    <property type="term" value="C:plasma membrane"/>
    <property type="evidence" value="ECO:0007669"/>
    <property type="project" value="UniProtKB-SubCell"/>
</dbReference>
<dbReference type="EMBL" id="AP023036">
    <property type="protein sequence ID" value="BCD45275.1"/>
    <property type="molecule type" value="Genomic_DNA"/>
</dbReference>
<feature type="transmembrane region" description="Helical" evidence="19">
    <location>
        <begin position="194"/>
        <end position="214"/>
    </location>
</feature>
<keyword evidence="12 18" id="KW-0548">Nucleotidyltransferase</keyword>
<dbReference type="PANTHER" id="PTHR46382">
    <property type="entry name" value="PHOSPHATIDATE CYTIDYLYLTRANSFERASE"/>
    <property type="match status" value="1"/>
</dbReference>
<evidence type="ECO:0000256" key="17">
    <source>
        <dbReference type="ARBA" id="ARBA00023264"/>
    </source>
</evidence>
<evidence type="ECO:0000256" key="16">
    <source>
        <dbReference type="ARBA" id="ARBA00023209"/>
    </source>
</evidence>
<keyword evidence="9" id="KW-0444">Lipid biosynthesis</keyword>